<feature type="transmembrane region" description="Helical" evidence="2">
    <location>
        <begin position="239"/>
        <end position="258"/>
    </location>
</feature>
<evidence type="ECO:0000313" key="4">
    <source>
        <dbReference type="EMBL" id="MRG91560.1"/>
    </source>
</evidence>
<evidence type="ECO:0000256" key="3">
    <source>
        <dbReference type="SAM" id="SignalP"/>
    </source>
</evidence>
<evidence type="ECO:0008006" key="6">
    <source>
        <dbReference type="Google" id="ProtNLM"/>
    </source>
</evidence>
<keyword evidence="2" id="KW-0812">Transmembrane</keyword>
<protein>
    <recommendedName>
        <fullName evidence="6">PEGA domain-containing protein</fullName>
    </recommendedName>
</protein>
<proteinExistence type="predicted"/>
<reference evidence="4 5" key="1">
    <citation type="submission" date="2019-10" db="EMBL/GenBank/DDBJ databases">
        <title>A soil myxobacterium in the family Polyangiaceae.</title>
        <authorList>
            <person name="Li Y."/>
            <person name="Wang J."/>
        </authorList>
    </citation>
    <scope>NUCLEOTIDE SEQUENCE [LARGE SCALE GENOMIC DNA]</scope>
    <source>
        <strain evidence="4 5">DSM 14734</strain>
    </source>
</reference>
<dbReference type="RefSeq" id="WP_153818456.1">
    <property type="nucleotide sequence ID" value="NZ_WJIE01000002.1"/>
</dbReference>
<feature type="chain" id="PRO_5026731245" description="PEGA domain-containing protein" evidence="3">
    <location>
        <begin position="25"/>
        <end position="302"/>
    </location>
</feature>
<gene>
    <name evidence="4" type="ORF">GF068_06435</name>
</gene>
<comment type="caution">
    <text evidence="4">The sequence shown here is derived from an EMBL/GenBank/DDBJ whole genome shotgun (WGS) entry which is preliminary data.</text>
</comment>
<sequence>MRSSILGFVVGAALLLGAIPEASADSGKSSVPDIVILKNGGMLRGTIVEKDPEGSVTILLPSGKSRTVDMGEVTYAGAESARPKADEDEDEDEAPARGGRDGKTKPFITVKAGEAALKLESNEPNATYHVRTGSAYVIGTRGSAVGQSFTEICTAPCEASLPVGTHYLALSKQGGVPVLSPDPVRLDGPSRVVGSYTSNAGTRMAGLGVLVGGILVGGAVMMVPIFTREPGESFSAAPIVIGSILVLGGSLAGTLLMFRSDDVKFEITPLQEARGGPAAPHATMAALPTRGLTTGAGLRVSF</sequence>
<feature type="region of interest" description="Disordered" evidence="1">
    <location>
        <begin position="77"/>
        <end position="105"/>
    </location>
</feature>
<dbReference type="EMBL" id="WJIE01000002">
    <property type="protein sequence ID" value="MRG91560.1"/>
    <property type="molecule type" value="Genomic_DNA"/>
</dbReference>
<name>A0A6N7PMQ3_9BACT</name>
<dbReference type="OrthoDB" id="5539161at2"/>
<feature type="signal peptide" evidence="3">
    <location>
        <begin position="1"/>
        <end position="24"/>
    </location>
</feature>
<keyword evidence="5" id="KW-1185">Reference proteome</keyword>
<keyword evidence="2" id="KW-1133">Transmembrane helix</keyword>
<feature type="compositionally biased region" description="Basic and acidic residues" evidence="1">
    <location>
        <begin position="94"/>
        <end position="104"/>
    </location>
</feature>
<evidence type="ECO:0000313" key="5">
    <source>
        <dbReference type="Proteomes" id="UP000440224"/>
    </source>
</evidence>
<organism evidence="4 5">
    <name type="scientific">Polyangium spumosum</name>
    <dbReference type="NCBI Taxonomy" id="889282"/>
    <lineage>
        <taxon>Bacteria</taxon>
        <taxon>Pseudomonadati</taxon>
        <taxon>Myxococcota</taxon>
        <taxon>Polyangia</taxon>
        <taxon>Polyangiales</taxon>
        <taxon>Polyangiaceae</taxon>
        <taxon>Polyangium</taxon>
    </lineage>
</organism>
<accession>A0A6N7PMQ3</accession>
<dbReference type="AlphaFoldDB" id="A0A6N7PMQ3"/>
<evidence type="ECO:0000256" key="2">
    <source>
        <dbReference type="SAM" id="Phobius"/>
    </source>
</evidence>
<dbReference type="Proteomes" id="UP000440224">
    <property type="component" value="Unassembled WGS sequence"/>
</dbReference>
<keyword evidence="3" id="KW-0732">Signal</keyword>
<evidence type="ECO:0000256" key="1">
    <source>
        <dbReference type="SAM" id="MobiDB-lite"/>
    </source>
</evidence>
<feature type="transmembrane region" description="Helical" evidence="2">
    <location>
        <begin position="204"/>
        <end position="227"/>
    </location>
</feature>
<keyword evidence="2" id="KW-0472">Membrane</keyword>